<dbReference type="InterPro" id="IPR043128">
    <property type="entry name" value="Rev_trsase/Diguanyl_cyclase"/>
</dbReference>
<dbReference type="PROSITE" id="PS50883">
    <property type="entry name" value="EAL"/>
    <property type="match status" value="1"/>
</dbReference>
<dbReference type="InterPro" id="IPR003018">
    <property type="entry name" value="GAF"/>
</dbReference>
<dbReference type="SUPFAM" id="SSF52172">
    <property type="entry name" value="CheY-like"/>
    <property type="match status" value="1"/>
</dbReference>
<dbReference type="Gene3D" id="3.30.450.20">
    <property type="entry name" value="PAS domain"/>
    <property type="match status" value="1"/>
</dbReference>
<dbReference type="InterPro" id="IPR000014">
    <property type="entry name" value="PAS"/>
</dbReference>
<dbReference type="EMBL" id="CP031165">
    <property type="protein sequence ID" value="AXV05309.1"/>
    <property type="molecule type" value="Genomic_DNA"/>
</dbReference>
<dbReference type="PROSITE" id="PS50113">
    <property type="entry name" value="PAC"/>
    <property type="match status" value="1"/>
</dbReference>
<dbReference type="Proteomes" id="UP000264006">
    <property type="component" value="Chromosome"/>
</dbReference>
<dbReference type="InterPro" id="IPR013767">
    <property type="entry name" value="PAS_fold"/>
</dbReference>
<evidence type="ECO:0000256" key="3">
    <source>
        <dbReference type="PROSITE-ProRule" id="PRU00169"/>
    </source>
</evidence>
<dbReference type="Gene3D" id="3.30.450.40">
    <property type="match status" value="1"/>
</dbReference>
<keyword evidence="1" id="KW-0808">Transferase</keyword>
<dbReference type="SUPFAM" id="SSF55781">
    <property type="entry name" value="GAF domain-like"/>
    <property type="match status" value="1"/>
</dbReference>
<feature type="domain" description="EAL" evidence="7">
    <location>
        <begin position="609"/>
        <end position="862"/>
    </location>
</feature>
<dbReference type="Gene3D" id="3.40.50.2300">
    <property type="match status" value="1"/>
</dbReference>
<dbReference type="SMART" id="SM00448">
    <property type="entry name" value="REC"/>
    <property type="match status" value="1"/>
</dbReference>
<dbReference type="InterPro" id="IPR029787">
    <property type="entry name" value="Nucleotide_cyclase"/>
</dbReference>
<dbReference type="SMART" id="SM00052">
    <property type="entry name" value="EAL"/>
    <property type="match status" value="1"/>
</dbReference>
<evidence type="ECO:0000313" key="10">
    <source>
        <dbReference type="Proteomes" id="UP000264006"/>
    </source>
</evidence>
<dbReference type="InterPro" id="IPR035965">
    <property type="entry name" value="PAS-like_dom_sf"/>
</dbReference>
<gene>
    <name evidence="9" type="ORF">DVS28_a0606</name>
</gene>
<organism evidence="9 10">
    <name type="scientific">Euzebya pacifica</name>
    <dbReference type="NCBI Taxonomy" id="1608957"/>
    <lineage>
        <taxon>Bacteria</taxon>
        <taxon>Bacillati</taxon>
        <taxon>Actinomycetota</taxon>
        <taxon>Nitriliruptoria</taxon>
        <taxon>Euzebyales</taxon>
    </lineage>
</organism>
<dbReference type="PROSITE" id="PS50112">
    <property type="entry name" value="PAS"/>
    <property type="match status" value="1"/>
</dbReference>
<dbReference type="InterPro" id="IPR011006">
    <property type="entry name" value="CheY-like_superfamily"/>
</dbReference>
<keyword evidence="2" id="KW-0418">Kinase</keyword>
<keyword evidence="3" id="KW-0597">Phosphoprotein</keyword>
<sequence length="862" mass="93360">MPPVTETQPLPSEASPTSVLLVEDDRATAALTKALVQESGTYVVECEADLASALRRITSTAYDCVLLDVHLPDAHGADAVRRIRRIAPGLPILLLSGMESGALQRLAIQSGAQVSLPKDHLDRDLLQSGIRTAMDREAVEATHGYNRRLAELLEIAGGIQHIGDRITRVLDVVRANLGMDLGIVARIEGSRYVVEHVASTDDDPTVGTEFELGSTFCSLTAAADDVVAIDHTAVSSHSGHPCYRDRGLESYIGAPLVVGGARHGTVNFSSAQPSAQRFQRHDFDYVRRVADLIGGWVHEYLQDVQLGETRERFRLAFDNAPIGMVIADLEGTMTQVNHAFASAMDTPVEDLLGSSVLDVTHPDDVAAGRELMRGLLSEEGTNTLEKRYVRPDGRSWWGQVHVSVLRNADGVPQSFVTQILDTTERRATQRRLADMALHDSLTGLPNRALLQDRLAQDLATGQREGTTTAVLFLDLDRFKHVNDTHGHAAGDQLLKVLAGRLDQVVRPHDTVARLGGDEFVVVCTDMTDHADLDVVISRISEAIEQRVMLDGAAVTVGVSIGVAFADPGTSATAESLLRDADAAMYRAKGRGRARAEVFTQALRDDVARHDAITRELHDAIMSASLTGEPSTDGLRVVYQPLLATADDRPCGVETLVRWQHPTLGFLSPDEFLSAAEETGLIIPMGRWVLSRALRDWAGSDLPISVNHAVAEIAAPDFVEFVQQQLEVTGVPPDRLCIEVTESSVLEDHGSAMAALRRLRGLGVRLAIDDFGAGYTSLAHLTDSPFTELKIDRSFITNAGEAQWSIVEAIVRVCDTLGLHSVIEGVEDLDSLERARSIGCDASQGYVHSRPVPLAQARTIVLA</sequence>
<dbReference type="KEGG" id="euz:DVS28_a0606"/>
<dbReference type="PANTHER" id="PTHR44757:SF2">
    <property type="entry name" value="BIOFILM ARCHITECTURE MAINTENANCE PROTEIN MBAA"/>
    <property type="match status" value="1"/>
</dbReference>
<name>A0A346XSW2_9ACTN</name>
<evidence type="ECO:0000256" key="1">
    <source>
        <dbReference type="ARBA" id="ARBA00022679"/>
    </source>
</evidence>
<dbReference type="InterPro" id="IPR052155">
    <property type="entry name" value="Biofilm_reg_signaling"/>
</dbReference>
<dbReference type="GO" id="GO:0000160">
    <property type="term" value="P:phosphorelay signal transduction system"/>
    <property type="evidence" value="ECO:0007669"/>
    <property type="project" value="InterPro"/>
</dbReference>
<feature type="domain" description="GGDEF" evidence="8">
    <location>
        <begin position="466"/>
        <end position="600"/>
    </location>
</feature>
<dbReference type="InterPro" id="IPR029016">
    <property type="entry name" value="GAF-like_dom_sf"/>
</dbReference>
<dbReference type="CDD" id="cd00156">
    <property type="entry name" value="REC"/>
    <property type="match status" value="1"/>
</dbReference>
<protein>
    <submittedName>
        <fullName evidence="9">Diguanylate cyclase/phosphodiesterase (GGDEF &amp; EAL domains) with PAS/PAC sensor(S)</fullName>
    </submittedName>
</protein>
<dbReference type="GO" id="GO:0016301">
    <property type="term" value="F:kinase activity"/>
    <property type="evidence" value="ECO:0007669"/>
    <property type="project" value="UniProtKB-KW"/>
</dbReference>
<feature type="modified residue" description="4-aspartylphosphate" evidence="3">
    <location>
        <position position="68"/>
    </location>
</feature>
<dbReference type="FunFam" id="3.30.70.270:FF:000001">
    <property type="entry name" value="Diguanylate cyclase domain protein"/>
    <property type="match status" value="1"/>
</dbReference>
<dbReference type="InterPro" id="IPR001633">
    <property type="entry name" value="EAL_dom"/>
</dbReference>
<dbReference type="Pfam" id="PF00563">
    <property type="entry name" value="EAL"/>
    <property type="match status" value="1"/>
</dbReference>
<dbReference type="CDD" id="cd01949">
    <property type="entry name" value="GGDEF"/>
    <property type="match status" value="1"/>
</dbReference>
<dbReference type="Pfam" id="PF00072">
    <property type="entry name" value="Response_reg"/>
    <property type="match status" value="1"/>
</dbReference>
<evidence type="ECO:0000256" key="2">
    <source>
        <dbReference type="ARBA" id="ARBA00022777"/>
    </source>
</evidence>
<dbReference type="SMART" id="SM00086">
    <property type="entry name" value="PAC"/>
    <property type="match status" value="1"/>
</dbReference>
<dbReference type="CDD" id="cd01948">
    <property type="entry name" value="EAL"/>
    <property type="match status" value="1"/>
</dbReference>
<accession>A0A346XSW2</accession>
<feature type="domain" description="PAS" evidence="5">
    <location>
        <begin position="309"/>
        <end position="379"/>
    </location>
</feature>
<dbReference type="Pfam" id="PF00989">
    <property type="entry name" value="PAS"/>
    <property type="match status" value="1"/>
</dbReference>
<dbReference type="NCBIfam" id="TIGR00229">
    <property type="entry name" value="sensory_box"/>
    <property type="match status" value="1"/>
</dbReference>
<dbReference type="SUPFAM" id="SSF55073">
    <property type="entry name" value="Nucleotide cyclase"/>
    <property type="match status" value="1"/>
</dbReference>
<evidence type="ECO:0000259" key="8">
    <source>
        <dbReference type="PROSITE" id="PS50887"/>
    </source>
</evidence>
<dbReference type="InterPro" id="IPR000160">
    <property type="entry name" value="GGDEF_dom"/>
</dbReference>
<dbReference type="PANTHER" id="PTHR44757">
    <property type="entry name" value="DIGUANYLATE CYCLASE DGCP"/>
    <property type="match status" value="1"/>
</dbReference>
<dbReference type="InterPro" id="IPR001610">
    <property type="entry name" value="PAC"/>
</dbReference>
<keyword evidence="10" id="KW-1185">Reference proteome</keyword>
<dbReference type="SUPFAM" id="SSF55785">
    <property type="entry name" value="PYP-like sensor domain (PAS domain)"/>
    <property type="match status" value="1"/>
</dbReference>
<dbReference type="Gene3D" id="3.30.70.270">
    <property type="match status" value="1"/>
</dbReference>
<dbReference type="Pfam" id="PF00990">
    <property type="entry name" value="GGDEF"/>
    <property type="match status" value="1"/>
</dbReference>
<dbReference type="InterPro" id="IPR000700">
    <property type="entry name" value="PAS-assoc_C"/>
</dbReference>
<dbReference type="SMART" id="SM00091">
    <property type="entry name" value="PAS"/>
    <property type="match status" value="1"/>
</dbReference>
<reference evidence="9 10" key="1">
    <citation type="submission" date="2018-09" db="EMBL/GenBank/DDBJ databases">
        <title>Complete genome sequence of Euzebya sp. DY32-46 isolated from seawater of Pacific Ocean.</title>
        <authorList>
            <person name="Xu L."/>
            <person name="Wu Y.-H."/>
            <person name="Xu X.-W."/>
        </authorList>
    </citation>
    <scope>NUCLEOTIDE SEQUENCE [LARGE SCALE GENOMIC DNA]</scope>
    <source>
        <strain evidence="9 10">DY32-46</strain>
    </source>
</reference>
<feature type="domain" description="Response regulatory" evidence="4">
    <location>
        <begin position="18"/>
        <end position="133"/>
    </location>
</feature>
<evidence type="ECO:0000259" key="6">
    <source>
        <dbReference type="PROSITE" id="PS50113"/>
    </source>
</evidence>
<evidence type="ECO:0000313" key="9">
    <source>
        <dbReference type="EMBL" id="AXV05309.1"/>
    </source>
</evidence>
<dbReference type="InterPro" id="IPR001789">
    <property type="entry name" value="Sig_transdc_resp-reg_receiver"/>
</dbReference>
<evidence type="ECO:0000259" key="5">
    <source>
        <dbReference type="PROSITE" id="PS50112"/>
    </source>
</evidence>
<proteinExistence type="predicted"/>
<feature type="domain" description="PAC" evidence="6">
    <location>
        <begin position="382"/>
        <end position="434"/>
    </location>
</feature>
<dbReference type="NCBIfam" id="TIGR00254">
    <property type="entry name" value="GGDEF"/>
    <property type="match status" value="1"/>
</dbReference>
<dbReference type="AlphaFoldDB" id="A0A346XSW2"/>
<dbReference type="Gene3D" id="3.20.20.450">
    <property type="entry name" value="EAL domain"/>
    <property type="match status" value="1"/>
</dbReference>
<evidence type="ECO:0000259" key="4">
    <source>
        <dbReference type="PROSITE" id="PS50110"/>
    </source>
</evidence>
<dbReference type="SMART" id="SM00065">
    <property type="entry name" value="GAF"/>
    <property type="match status" value="1"/>
</dbReference>
<dbReference type="PROSITE" id="PS50110">
    <property type="entry name" value="RESPONSE_REGULATORY"/>
    <property type="match status" value="1"/>
</dbReference>
<evidence type="ECO:0000259" key="7">
    <source>
        <dbReference type="PROSITE" id="PS50883"/>
    </source>
</evidence>
<dbReference type="InterPro" id="IPR035919">
    <property type="entry name" value="EAL_sf"/>
</dbReference>
<dbReference type="RefSeq" id="WP_164709863.1">
    <property type="nucleotide sequence ID" value="NZ_CAXIBR010000081.1"/>
</dbReference>
<dbReference type="SUPFAM" id="SSF141868">
    <property type="entry name" value="EAL domain-like"/>
    <property type="match status" value="1"/>
</dbReference>
<dbReference type="PROSITE" id="PS50887">
    <property type="entry name" value="GGDEF"/>
    <property type="match status" value="1"/>
</dbReference>
<dbReference type="GO" id="GO:0006355">
    <property type="term" value="P:regulation of DNA-templated transcription"/>
    <property type="evidence" value="ECO:0007669"/>
    <property type="project" value="InterPro"/>
</dbReference>
<dbReference type="SMART" id="SM00267">
    <property type="entry name" value="GGDEF"/>
    <property type="match status" value="1"/>
</dbReference>
<dbReference type="Pfam" id="PF01590">
    <property type="entry name" value="GAF"/>
    <property type="match status" value="1"/>
</dbReference>
<dbReference type="CDD" id="cd00130">
    <property type="entry name" value="PAS"/>
    <property type="match status" value="1"/>
</dbReference>